<dbReference type="Gene3D" id="3.20.190.10">
    <property type="entry name" value="MutM-like, N-terminal"/>
    <property type="match status" value="1"/>
</dbReference>
<keyword evidence="11" id="KW-0540">Nuclease</keyword>
<evidence type="ECO:0000256" key="3">
    <source>
        <dbReference type="ARBA" id="ARBA00022763"/>
    </source>
</evidence>
<comment type="catalytic activity">
    <reaction evidence="1">
        <text>Hydrolysis of DNA containing ring-opened 7-methylguanine residues, releasing 2,6-diamino-4-hydroxy-5-(N-methyl)formamidopyrimidine.</text>
        <dbReference type="EC" id="3.2.2.23"/>
    </reaction>
</comment>
<evidence type="ECO:0000313" key="12">
    <source>
        <dbReference type="Proteomes" id="UP000239939"/>
    </source>
</evidence>
<keyword evidence="9" id="KW-0326">Glycosidase</keyword>
<reference evidence="12" key="1">
    <citation type="submission" date="2016-08" db="EMBL/GenBank/DDBJ databases">
        <authorList>
            <person name="Merda D."/>
            <person name="Briand M."/>
            <person name="Taghouti G."/>
            <person name="Carrere S."/>
            <person name="Gouzy J."/>
            <person name="Portier P."/>
            <person name="Jacques M.-A."/>
            <person name="Fischer-Le Saux M."/>
        </authorList>
    </citation>
    <scope>NUCLEOTIDE SEQUENCE [LARGE SCALE GENOMIC DNA]</scope>
    <source>
        <strain evidence="12">CFBP1817</strain>
    </source>
</reference>
<dbReference type="PANTHER" id="PTHR22993:SF9">
    <property type="entry name" value="FORMAMIDOPYRIMIDINE-DNA GLYCOSYLASE"/>
    <property type="match status" value="1"/>
</dbReference>
<dbReference type="SMART" id="SM00898">
    <property type="entry name" value="Fapy_DNA_glyco"/>
    <property type="match status" value="1"/>
</dbReference>
<dbReference type="Proteomes" id="UP000239939">
    <property type="component" value="Unassembled WGS sequence"/>
</dbReference>
<dbReference type="InterPro" id="IPR010979">
    <property type="entry name" value="Ribosomal_uS13-like_H2TH"/>
</dbReference>
<comment type="caution">
    <text evidence="11">The sequence shown here is derived from an EMBL/GenBank/DDBJ whole genome shotgun (WGS) entry which is preliminary data.</text>
</comment>
<dbReference type="GO" id="GO:0003684">
    <property type="term" value="F:damaged DNA binding"/>
    <property type="evidence" value="ECO:0007669"/>
    <property type="project" value="InterPro"/>
</dbReference>
<dbReference type="OrthoDB" id="9800855at2"/>
<keyword evidence="5" id="KW-0238">DNA-binding</keyword>
<dbReference type="PROSITE" id="PS51068">
    <property type="entry name" value="FPG_CAT"/>
    <property type="match status" value="1"/>
</dbReference>
<dbReference type="SUPFAM" id="SSF46946">
    <property type="entry name" value="S13-like H2TH domain"/>
    <property type="match status" value="1"/>
</dbReference>
<evidence type="ECO:0000256" key="2">
    <source>
        <dbReference type="ARBA" id="ARBA00009409"/>
    </source>
</evidence>
<dbReference type="PANTHER" id="PTHR22993">
    <property type="entry name" value="FORMAMIDOPYRIMIDINE-DNA GLYCOSYLASE"/>
    <property type="match status" value="1"/>
</dbReference>
<dbReference type="GO" id="GO:0006284">
    <property type="term" value="P:base-excision repair"/>
    <property type="evidence" value="ECO:0007669"/>
    <property type="project" value="InterPro"/>
</dbReference>
<keyword evidence="4" id="KW-0378">Hydrolase</keyword>
<feature type="domain" description="Formamidopyrimidine-DNA glycosylase catalytic" evidence="10">
    <location>
        <begin position="2"/>
        <end position="94"/>
    </location>
</feature>
<keyword evidence="6" id="KW-0234">DNA repair</keyword>
<keyword evidence="11" id="KW-0255">Endonuclease</keyword>
<dbReference type="Gene3D" id="1.10.8.50">
    <property type="match status" value="1"/>
</dbReference>
<organism evidence="11 12">
    <name type="scientific">Xanthomonas populi</name>
    <dbReference type="NCBI Taxonomy" id="53414"/>
    <lineage>
        <taxon>Bacteria</taxon>
        <taxon>Pseudomonadati</taxon>
        <taxon>Pseudomonadota</taxon>
        <taxon>Gammaproteobacteria</taxon>
        <taxon>Lysobacterales</taxon>
        <taxon>Lysobacteraceae</taxon>
        <taxon>Xanthomonas</taxon>
    </lineage>
</organism>
<evidence type="ECO:0000256" key="5">
    <source>
        <dbReference type="ARBA" id="ARBA00023125"/>
    </source>
</evidence>
<dbReference type="CDD" id="cd08974">
    <property type="entry name" value="BaFpgNei_N_2"/>
    <property type="match status" value="1"/>
</dbReference>
<evidence type="ECO:0000256" key="9">
    <source>
        <dbReference type="ARBA" id="ARBA00023295"/>
    </source>
</evidence>
<dbReference type="RefSeq" id="WP_128417202.1">
    <property type="nucleotide sequence ID" value="NZ_MDEJ01000060.1"/>
</dbReference>
<sequence length="251" mass="28742">MPEGPSLVILREQTEAFVGRKILRVSGNSKQNIARLDQQKVLALRSWGKHFLIECAQFGVRIHFLLFGSYRIDEDKPNAVPRLRLEFSKGQRLNFYACSVQFIDRPLDEVYDWTGDVMHPLWDGAQARRKLRAAPSVLAADALLDQSIFAGVGNIIKNEVLHRIRVHPESAVGALPARKLGELVTQAREYSFDFYAWKKAFVLKKNYQVHTKTSCPRDGAPLQYRKHLGKAGRRAFFCEVCQRLYRAEEDV</sequence>
<dbReference type="InterPro" id="IPR015886">
    <property type="entry name" value="H2TH_FPG"/>
</dbReference>
<proteinExistence type="inferred from homology"/>
<dbReference type="SMART" id="SM01232">
    <property type="entry name" value="H2TH"/>
    <property type="match status" value="1"/>
</dbReference>
<dbReference type="EMBL" id="MDEJ01000060">
    <property type="protein sequence ID" value="PPU93216.1"/>
    <property type="molecule type" value="Genomic_DNA"/>
</dbReference>
<dbReference type="GO" id="GO:0008270">
    <property type="term" value="F:zinc ion binding"/>
    <property type="evidence" value="ECO:0007669"/>
    <property type="project" value="InterPro"/>
</dbReference>
<keyword evidence="12" id="KW-1185">Reference proteome</keyword>
<dbReference type="GO" id="GO:0003906">
    <property type="term" value="F:DNA-(apurinic or apyrimidinic site) endonuclease activity"/>
    <property type="evidence" value="ECO:0007669"/>
    <property type="project" value="InterPro"/>
</dbReference>
<evidence type="ECO:0000259" key="10">
    <source>
        <dbReference type="PROSITE" id="PS51068"/>
    </source>
</evidence>
<keyword evidence="7" id="KW-0456">Lyase</keyword>
<comment type="similarity">
    <text evidence="2">Belongs to the FPG family.</text>
</comment>
<dbReference type="AlphaFoldDB" id="A0A2S7ENQ5"/>
<dbReference type="InterPro" id="IPR035937">
    <property type="entry name" value="FPG_N"/>
</dbReference>
<evidence type="ECO:0000313" key="11">
    <source>
        <dbReference type="EMBL" id="PPU93216.1"/>
    </source>
</evidence>
<dbReference type="GO" id="GO:0016829">
    <property type="term" value="F:lyase activity"/>
    <property type="evidence" value="ECO:0007669"/>
    <property type="project" value="UniProtKB-KW"/>
</dbReference>
<dbReference type="Pfam" id="PF01149">
    <property type="entry name" value="Fapy_DNA_glyco"/>
    <property type="match status" value="1"/>
</dbReference>
<name>A0A2S7ENQ5_9XANT</name>
<keyword evidence="8" id="KW-0511">Multifunctional enzyme</keyword>
<dbReference type="SUPFAM" id="SSF81624">
    <property type="entry name" value="N-terminal domain of MutM-like DNA repair proteins"/>
    <property type="match status" value="1"/>
</dbReference>
<dbReference type="GO" id="GO:0008534">
    <property type="term" value="F:oxidized purine nucleobase lesion DNA N-glycosylase activity"/>
    <property type="evidence" value="ECO:0007669"/>
    <property type="project" value="UniProtKB-EC"/>
</dbReference>
<gene>
    <name evidence="11" type="ORF">XpopCFBP1817_11180</name>
</gene>
<accession>A0A2S7ENQ5</accession>
<protein>
    <submittedName>
        <fullName evidence="11">Endonuclease</fullName>
    </submittedName>
</protein>
<evidence type="ECO:0000256" key="4">
    <source>
        <dbReference type="ARBA" id="ARBA00022801"/>
    </source>
</evidence>
<evidence type="ECO:0000256" key="7">
    <source>
        <dbReference type="ARBA" id="ARBA00023239"/>
    </source>
</evidence>
<dbReference type="Pfam" id="PF06831">
    <property type="entry name" value="H2TH"/>
    <property type="match status" value="1"/>
</dbReference>
<evidence type="ECO:0000256" key="6">
    <source>
        <dbReference type="ARBA" id="ARBA00023204"/>
    </source>
</evidence>
<evidence type="ECO:0000256" key="1">
    <source>
        <dbReference type="ARBA" id="ARBA00001668"/>
    </source>
</evidence>
<dbReference type="InterPro" id="IPR012319">
    <property type="entry name" value="FPG_cat"/>
</dbReference>
<keyword evidence="3" id="KW-0227">DNA damage</keyword>
<evidence type="ECO:0000256" key="8">
    <source>
        <dbReference type="ARBA" id="ARBA00023268"/>
    </source>
</evidence>